<feature type="chain" id="PRO_5025541797" description="Lipoprotein SmpA/OmlA domain-containing protein" evidence="1">
    <location>
        <begin position="19"/>
        <end position="166"/>
    </location>
</feature>
<evidence type="ECO:0000313" key="2">
    <source>
        <dbReference type="EMBL" id="VGO14778.1"/>
    </source>
</evidence>
<dbReference type="RefSeq" id="WP_136080404.1">
    <property type="nucleotide sequence ID" value="NZ_CAAHFG010000002.1"/>
</dbReference>
<sequence length="166" mass="18571">MKTLLLAVICSIATSALATGPAGFFGLKWGCTKAEAETVLAAAGVDVSKSSHLPHDSLPTWRYNGSHYFATANRTFLMFNENDQLIWVQLMFPKQTSNDLFDSLTRQFKTVFGSDNVDLTKQNLAKVNRANDSLWIRNKVAPNETVVYVFGKHNAPYETFMKTRTE</sequence>
<dbReference type="EMBL" id="CAAHFG010000002">
    <property type="protein sequence ID" value="VGO14778.1"/>
    <property type="molecule type" value="Genomic_DNA"/>
</dbReference>
<organism evidence="2 3">
    <name type="scientific">Pontiella desulfatans</name>
    <dbReference type="NCBI Taxonomy" id="2750659"/>
    <lineage>
        <taxon>Bacteria</taxon>
        <taxon>Pseudomonadati</taxon>
        <taxon>Kiritimatiellota</taxon>
        <taxon>Kiritimatiellia</taxon>
        <taxon>Kiritimatiellales</taxon>
        <taxon>Pontiellaceae</taxon>
        <taxon>Pontiella</taxon>
    </lineage>
</organism>
<evidence type="ECO:0008006" key="4">
    <source>
        <dbReference type="Google" id="ProtNLM"/>
    </source>
</evidence>
<dbReference type="Proteomes" id="UP000366872">
    <property type="component" value="Unassembled WGS sequence"/>
</dbReference>
<evidence type="ECO:0000313" key="3">
    <source>
        <dbReference type="Proteomes" id="UP000366872"/>
    </source>
</evidence>
<evidence type="ECO:0000256" key="1">
    <source>
        <dbReference type="SAM" id="SignalP"/>
    </source>
</evidence>
<protein>
    <recommendedName>
        <fullName evidence="4">Lipoprotein SmpA/OmlA domain-containing protein</fullName>
    </recommendedName>
</protein>
<keyword evidence="1" id="KW-0732">Signal</keyword>
<gene>
    <name evidence="2" type="ORF">PDESU_03347</name>
</gene>
<reference evidence="2 3" key="1">
    <citation type="submission" date="2019-04" db="EMBL/GenBank/DDBJ databases">
        <authorList>
            <person name="Van Vliet M D."/>
        </authorList>
    </citation>
    <scope>NUCLEOTIDE SEQUENCE [LARGE SCALE GENOMIC DNA]</scope>
    <source>
        <strain evidence="2 3">F1</strain>
    </source>
</reference>
<accession>A0A6C2U3Z6</accession>
<dbReference type="AlphaFoldDB" id="A0A6C2U3Z6"/>
<keyword evidence="3" id="KW-1185">Reference proteome</keyword>
<feature type="signal peptide" evidence="1">
    <location>
        <begin position="1"/>
        <end position="18"/>
    </location>
</feature>
<proteinExistence type="predicted"/>
<name>A0A6C2U3Z6_PONDE</name>